<evidence type="ECO:0000256" key="1">
    <source>
        <dbReference type="SAM" id="MobiDB-lite"/>
    </source>
</evidence>
<organism evidence="2 3">
    <name type="scientific">Trametes coccinea (strain BRFM310)</name>
    <name type="common">Pycnoporus coccineus</name>
    <dbReference type="NCBI Taxonomy" id="1353009"/>
    <lineage>
        <taxon>Eukaryota</taxon>
        <taxon>Fungi</taxon>
        <taxon>Dikarya</taxon>
        <taxon>Basidiomycota</taxon>
        <taxon>Agaricomycotina</taxon>
        <taxon>Agaricomycetes</taxon>
        <taxon>Polyporales</taxon>
        <taxon>Polyporaceae</taxon>
        <taxon>Trametes</taxon>
    </lineage>
</organism>
<feature type="compositionally biased region" description="Basic and acidic residues" evidence="1">
    <location>
        <begin position="70"/>
        <end position="80"/>
    </location>
</feature>
<feature type="compositionally biased region" description="Polar residues" evidence="1">
    <location>
        <begin position="40"/>
        <end position="59"/>
    </location>
</feature>
<proteinExistence type="predicted"/>
<keyword evidence="3" id="KW-1185">Reference proteome</keyword>
<dbReference type="Proteomes" id="UP000193067">
    <property type="component" value="Unassembled WGS sequence"/>
</dbReference>
<dbReference type="EMBL" id="KZ084117">
    <property type="protein sequence ID" value="OSD00649.1"/>
    <property type="molecule type" value="Genomic_DNA"/>
</dbReference>
<evidence type="ECO:0000313" key="3">
    <source>
        <dbReference type="Proteomes" id="UP000193067"/>
    </source>
</evidence>
<sequence>MRNYCMQHKGRKFPGQGGRHVVRYINAVTPGASDVPEAGINTTPPRTPPSSKYTVSSCPNDGLHPRATSRRAECRSDRGRQNCTTVHTVPSFRASGNALAAIPAVLQVRLRRADVQHPARVRAREDGAAEDPRPLSRRTRGRQDRQLLERDKVHQGGSAPAGAQGGGRRAEHGR</sequence>
<accession>A0A1Y2IHM0</accession>
<feature type="compositionally biased region" description="Basic and acidic residues" evidence="1">
    <location>
        <begin position="141"/>
        <end position="154"/>
    </location>
</feature>
<reference evidence="2 3" key="1">
    <citation type="journal article" date="2015" name="Biotechnol. Biofuels">
        <title>Enhanced degradation of softwood versus hardwood by the white-rot fungus Pycnoporus coccineus.</title>
        <authorList>
            <person name="Couturier M."/>
            <person name="Navarro D."/>
            <person name="Chevret D."/>
            <person name="Henrissat B."/>
            <person name="Piumi F."/>
            <person name="Ruiz-Duenas F.J."/>
            <person name="Martinez A.T."/>
            <person name="Grigoriev I.V."/>
            <person name="Riley R."/>
            <person name="Lipzen A."/>
            <person name="Berrin J.G."/>
            <person name="Master E.R."/>
            <person name="Rosso M.N."/>
        </authorList>
    </citation>
    <scope>NUCLEOTIDE SEQUENCE [LARGE SCALE GENOMIC DNA]</scope>
    <source>
        <strain evidence="2 3">BRFM310</strain>
    </source>
</reference>
<protein>
    <submittedName>
        <fullName evidence="2">Uncharacterized protein</fullName>
    </submittedName>
</protein>
<feature type="region of interest" description="Disordered" evidence="1">
    <location>
        <begin position="117"/>
        <end position="174"/>
    </location>
</feature>
<gene>
    <name evidence="2" type="ORF">PYCCODRAFT_675342</name>
</gene>
<evidence type="ECO:0000313" key="2">
    <source>
        <dbReference type="EMBL" id="OSD00649.1"/>
    </source>
</evidence>
<feature type="compositionally biased region" description="Basic and acidic residues" evidence="1">
    <location>
        <begin position="117"/>
        <end position="134"/>
    </location>
</feature>
<feature type="region of interest" description="Disordered" evidence="1">
    <location>
        <begin position="34"/>
        <end position="81"/>
    </location>
</feature>
<name>A0A1Y2IHM0_TRAC3</name>
<dbReference type="AlphaFoldDB" id="A0A1Y2IHM0"/>